<dbReference type="InterPro" id="IPR016024">
    <property type="entry name" value="ARM-type_fold"/>
</dbReference>
<dbReference type="InterPro" id="IPR052587">
    <property type="entry name" value="TELO2-interacting_protein_1"/>
</dbReference>
<dbReference type="InterPro" id="IPR057567">
    <property type="entry name" value="TPR_TTI1_C"/>
</dbReference>
<feature type="domain" description="TTI1 C-terminal TPR" evidence="2">
    <location>
        <begin position="1102"/>
        <end position="1332"/>
    </location>
</feature>
<dbReference type="Proteomes" id="UP000694886">
    <property type="component" value="Unplaced"/>
</dbReference>
<dbReference type="Pfam" id="PF24173">
    <property type="entry name" value="TPR_TTI1_N"/>
    <property type="match status" value="2"/>
</dbReference>
<dbReference type="Pfam" id="PF21547">
    <property type="entry name" value="TTI1"/>
    <property type="match status" value="1"/>
</dbReference>
<dbReference type="PANTHER" id="PTHR18460">
    <property type="entry name" value="TEL2 INTERACTING PROTEIN 1 TTI1 FAMILY MEMBER"/>
    <property type="match status" value="1"/>
</dbReference>
<dbReference type="GeneID" id="18594747"/>
<accession>A0AB32X2M8</accession>
<sequence length="1408" mass="156008">MDSTERGILRITGGSTEAQREEEEEISKLFLQLKPCCLELLELSQNPKNQSSAIPALLHLLRSSPPSSLQPFFDYTLFPLLLLLDAAVNCRSSSKKIESNNTYIRVSDKVAEGVVECLEELCKKCHLGSVDQMVVILKKLTYAALLSPSEASEEFREGVIKCFRALLLSLHCCSSQSCLCKQSLDLPMLLETRDMQTPTGTLKHGLEQGECLLAFLQSEAASPAVGHWLSLLLKAADTEATRGHRGSANLRIEAFLTLRVLVAKKLLGWKMNIEVCTIYHLRNENQGCSSGKKIWHCKCVGTADALAFFLPGVISQFSKVLHISKTIISGAAGSVEAIDQAIRGLAEYLMIVLQDDANLSGLDMYIDTSVGHNSRNCKSTTSFLEELRQLPSKAQSKTLVENINGEAVNIVSLKTESGEKGSPDLGKGMGSLHVDRTKEWIEKTSEHVNKLLCAIFPYICVHQAKKVRHGLLASIQGLLLKCNFTLEKSKVMFLECLFVLVVDESEEFSAAAQEFMEYLFSASGKHRIEHDVAVIFSRLIEKLPTMVLGSDELLAVSHAQQLLTVIYYSGPQFLLDHLQSPVTAARFLDVFALCLSQNSAFTGSLNKLVSTRPSSIGYLPSVAELRGLHVVGDCQVLHNAASSNSSKLMDIHEIGKQHTAEDKYFELPRMPPWFVYVGGQKLYQALAGILRLVGLSLMADYKNEGHLSVVADIPLGYLRKLVSEVRRKEYNKESWQSWYDRTGSGQLLRQASTAVCILNEMIFGLSDQALDVFRRIFQKSRIKRVESDEASAGGQTHKFKATLFDESVWEIAPQKGARTHFIDCIGKILHEYLCSEVWDLPVDHQTSLMQSDAEVKDITLYFFRDIAMLHQVIIDGIGIFALSLGSDFASSGFLHSSLYLLLENLICSNFEVRTGSDAVLHLLSTTSGHSTVAQLVLANADYIVDSICRQLRHLDLNPHVPNVLAAMLSYIGVGYKILPLLEEPMRSVSQELEILGRHKHPDLTVPFLKAVSEIVKASKREAFPLPSQAYRDLMHVKSKISEREKKVRPEFRQGSMSGFTDEIDGSLLESEQWENILFKLNDSKRYRQTVGSIAGSCLTAAAPLLASMSQAVCLVALDIVEDGVATLAKVEEAYRHEKETKEAIEELLESCSLYQLKDTMSAADDSTVENRLLPAMNKIWPLLVVCVQQRNTVVVRRCLSAVSSVVQICGGDFFSRRFHTDGAHFWKLLSTSPFQKKPNLKERTPLRLPYRSGSVSSEDSVAETSNLKVQVALLNMIADLSQNKASASALEVVMKKVSGLVVGIACSGVIRLHDASVNAIKGLASIDPDLIWLLLADVYYSLKKKDLPSPPTSDFPGISLTLPPPSSYKEFLYVQYGGRNYGFDLDFSSVETVFKKLQTLVFSDQIYS</sequence>
<dbReference type="InterPro" id="IPR057566">
    <property type="entry name" value="TPR_TTI1_N"/>
</dbReference>
<dbReference type="Pfam" id="PF24181">
    <property type="entry name" value="TPR_TTI1_C"/>
    <property type="match status" value="1"/>
</dbReference>
<evidence type="ECO:0000259" key="2">
    <source>
        <dbReference type="Pfam" id="PF24181"/>
    </source>
</evidence>
<evidence type="ECO:0000313" key="3">
    <source>
        <dbReference type="Proteomes" id="UP000694886"/>
    </source>
</evidence>
<dbReference type="PANTHER" id="PTHR18460:SF3">
    <property type="entry name" value="TELO2-INTERACTING PROTEIN 1 HOMOLOG"/>
    <property type="match status" value="1"/>
</dbReference>
<evidence type="ECO:0000313" key="4">
    <source>
        <dbReference type="RefSeq" id="XP_017985335.1"/>
    </source>
</evidence>
<evidence type="ECO:0000259" key="1">
    <source>
        <dbReference type="Pfam" id="PF24173"/>
    </source>
</evidence>
<gene>
    <name evidence="4" type="primary">LOC18594747</name>
</gene>
<name>A0AB32X2M8_THECC</name>
<proteinExistence type="predicted"/>
<dbReference type="SUPFAM" id="SSF48371">
    <property type="entry name" value="ARM repeat"/>
    <property type="match status" value="2"/>
</dbReference>
<organism evidence="3 4">
    <name type="scientific">Theobroma cacao</name>
    <name type="common">Cacao</name>
    <name type="synonym">Cocoa</name>
    <dbReference type="NCBI Taxonomy" id="3641"/>
    <lineage>
        <taxon>Eukaryota</taxon>
        <taxon>Viridiplantae</taxon>
        <taxon>Streptophyta</taxon>
        <taxon>Embryophyta</taxon>
        <taxon>Tracheophyta</taxon>
        <taxon>Spermatophyta</taxon>
        <taxon>Magnoliopsida</taxon>
        <taxon>eudicotyledons</taxon>
        <taxon>Gunneridae</taxon>
        <taxon>Pentapetalae</taxon>
        <taxon>rosids</taxon>
        <taxon>malvids</taxon>
        <taxon>Malvales</taxon>
        <taxon>Malvaceae</taxon>
        <taxon>Byttnerioideae</taxon>
        <taxon>Theobroma</taxon>
    </lineage>
</organism>
<dbReference type="InterPro" id="IPR049362">
    <property type="entry name" value="TTI1_rpt"/>
</dbReference>
<dbReference type="RefSeq" id="XP_017985335.1">
    <property type="nucleotide sequence ID" value="XM_018129846.1"/>
</dbReference>
<feature type="domain" description="TTI1 N-terminal TPR" evidence="1">
    <location>
        <begin position="214"/>
        <end position="504"/>
    </location>
</feature>
<feature type="domain" description="TTI1 N-terminal TPR" evidence="1">
    <location>
        <begin position="30"/>
        <end position="176"/>
    </location>
</feature>
<reference evidence="4" key="1">
    <citation type="submission" date="2025-08" db="UniProtKB">
        <authorList>
            <consortium name="RefSeq"/>
        </authorList>
    </citation>
    <scope>IDENTIFICATION</scope>
</reference>
<protein>
    <submittedName>
        <fullName evidence="4">Uncharacterized protein LOC18594747 isoform X1</fullName>
    </submittedName>
</protein>